<dbReference type="InterPro" id="IPR034904">
    <property type="entry name" value="FSCA_dom_sf"/>
</dbReference>
<dbReference type="InterPro" id="IPR052339">
    <property type="entry name" value="Fe-S_Maturation_MIP18"/>
</dbReference>
<dbReference type="AlphaFoldDB" id="A0A381N5G5"/>
<feature type="region of interest" description="Disordered" evidence="1">
    <location>
        <begin position="1"/>
        <end position="51"/>
    </location>
</feature>
<name>A0A381N5G5_9ZZZZ</name>
<gene>
    <name evidence="3" type="ORF">METZ01_LOCUS1742</name>
</gene>
<dbReference type="EMBL" id="UINC01000091">
    <property type="protein sequence ID" value="SUZ48888.1"/>
    <property type="molecule type" value="Genomic_DNA"/>
</dbReference>
<evidence type="ECO:0000313" key="3">
    <source>
        <dbReference type="EMBL" id="SUZ48888.1"/>
    </source>
</evidence>
<dbReference type="PANTHER" id="PTHR42831:SF1">
    <property type="entry name" value="FE-S PROTEIN MATURATION AUXILIARY FACTOR YITW"/>
    <property type="match status" value="1"/>
</dbReference>
<feature type="compositionally biased region" description="Polar residues" evidence="1">
    <location>
        <begin position="25"/>
        <end position="37"/>
    </location>
</feature>
<protein>
    <recommendedName>
        <fullName evidence="2">MIP18 family-like domain-containing protein</fullName>
    </recommendedName>
</protein>
<accession>A0A381N5G5</accession>
<reference evidence="3" key="1">
    <citation type="submission" date="2018-05" db="EMBL/GenBank/DDBJ databases">
        <authorList>
            <person name="Lanie J.A."/>
            <person name="Ng W.-L."/>
            <person name="Kazmierczak K.M."/>
            <person name="Andrzejewski T.M."/>
            <person name="Davidsen T.M."/>
            <person name="Wayne K.J."/>
            <person name="Tettelin H."/>
            <person name="Glass J.I."/>
            <person name="Rusch D."/>
            <person name="Podicherti R."/>
            <person name="Tsui H.-C.T."/>
            <person name="Winkler M.E."/>
        </authorList>
    </citation>
    <scope>NUCLEOTIDE SEQUENCE</scope>
</reference>
<dbReference type="InterPro" id="IPR002744">
    <property type="entry name" value="MIP18-like"/>
</dbReference>
<dbReference type="Gene3D" id="3.30.300.130">
    <property type="entry name" value="Fe-S cluster assembly (FSCA)"/>
    <property type="match status" value="1"/>
</dbReference>
<sequence length="153" mass="16645">MGILNLNSDSRLNAEQPDSPETAVHSDTVTVESTQNLPRPEPSPTSSDDPLMTLKLKPRIIEAISKVFDPEIPVNIYELGLIYDIRINADAVVKVQMTLTAPNCPAAQVLPSQVTAAVKEVTDVTDATVEVVWEPPWDQTKMSDAAKLQLGLL</sequence>
<evidence type="ECO:0000259" key="2">
    <source>
        <dbReference type="Pfam" id="PF01883"/>
    </source>
</evidence>
<feature type="compositionally biased region" description="Polar residues" evidence="1">
    <location>
        <begin position="1"/>
        <end position="13"/>
    </location>
</feature>
<feature type="domain" description="MIP18 family-like" evidence="2">
    <location>
        <begin position="59"/>
        <end position="131"/>
    </location>
</feature>
<dbReference type="SUPFAM" id="SSF117916">
    <property type="entry name" value="Fe-S cluster assembly (FSCA) domain-like"/>
    <property type="match status" value="1"/>
</dbReference>
<proteinExistence type="predicted"/>
<evidence type="ECO:0000256" key="1">
    <source>
        <dbReference type="SAM" id="MobiDB-lite"/>
    </source>
</evidence>
<dbReference type="PANTHER" id="PTHR42831">
    <property type="entry name" value="FE-S PROTEIN MATURATION AUXILIARY FACTOR YITW"/>
    <property type="match status" value="1"/>
</dbReference>
<organism evidence="3">
    <name type="scientific">marine metagenome</name>
    <dbReference type="NCBI Taxonomy" id="408172"/>
    <lineage>
        <taxon>unclassified sequences</taxon>
        <taxon>metagenomes</taxon>
        <taxon>ecological metagenomes</taxon>
    </lineage>
</organism>
<dbReference type="Pfam" id="PF01883">
    <property type="entry name" value="FeS_assembly_P"/>
    <property type="match status" value="1"/>
</dbReference>